<dbReference type="GO" id="GO:0046872">
    <property type="term" value="F:metal ion binding"/>
    <property type="evidence" value="ECO:0007669"/>
    <property type="project" value="InterPro"/>
</dbReference>
<proteinExistence type="predicted"/>
<comment type="caution">
    <text evidence="2">The sequence shown here is derived from an EMBL/GenBank/DDBJ whole genome shotgun (WGS) entry which is preliminary data.</text>
</comment>
<dbReference type="Gene3D" id="1.20.1260.10">
    <property type="match status" value="1"/>
</dbReference>
<dbReference type="OrthoDB" id="281675at2"/>
<dbReference type="CDD" id="cd01045">
    <property type="entry name" value="Ferritin_like_AB"/>
    <property type="match status" value="1"/>
</dbReference>
<dbReference type="AlphaFoldDB" id="A0A2K2HBB8"/>
<dbReference type="EMBL" id="PPFX01000011">
    <property type="protein sequence ID" value="PNU20561.1"/>
    <property type="molecule type" value="Genomic_DNA"/>
</dbReference>
<dbReference type="SUPFAM" id="SSF47240">
    <property type="entry name" value="Ferritin-like"/>
    <property type="match status" value="1"/>
</dbReference>
<dbReference type="Proteomes" id="UP000236340">
    <property type="component" value="Unassembled WGS sequence"/>
</dbReference>
<dbReference type="Pfam" id="PF02915">
    <property type="entry name" value="Rubrerythrin"/>
    <property type="match status" value="1"/>
</dbReference>
<gene>
    <name evidence="2" type="ORF">C2E25_06700</name>
</gene>
<dbReference type="InterPro" id="IPR012347">
    <property type="entry name" value="Ferritin-like"/>
</dbReference>
<dbReference type="RefSeq" id="WP_103114992.1">
    <property type="nucleotide sequence ID" value="NZ_PPFX01000011.1"/>
</dbReference>
<dbReference type="InterPro" id="IPR003251">
    <property type="entry name" value="Rr_diiron-bd_dom"/>
</dbReference>
<evidence type="ECO:0000313" key="3">
    <source>
        <dbReference type="Proteomes" id="UP000236340"/>
    </source>
</evidence>
<sequence>MHFDLNEALKDAIQTEKDAMDYYFFAAEKAVDDRVRKTFEILGREERQHALTFYQAYPGNDLPDFDSMMAAAPDTDSDWWKALQKAMLNDFDERLALELAIEQEETLEKQLRAMAAKIDDEAIRNVYLANAGSTHQHMLLVEEDYRAMLGQSG</sequence>
<evidence type="ECO:0000259" key="1">
    <source>
        <dbReference type="Pfam" id="PF02915"/>
    </source>
</evidence>
<dbReference type="InterPro" id="IPR009078">
    <property type="entry name" value="Ferritin-like_SF"/>
</dbReference>
<dbReference type="PANTHER" id="PTHR33531">
    <property type="entry name" value="RUBRERYTHRIN SUBFAMILY"/>
    <property type="match status" value="1"/>
</dbReference>
<dbReference type="GO" id="GO:0016491">
    <property type="term" value="F:oxidoreductase activity"/>
    <property type="evidence" value="ECO:0007669"/>
    <property type="project" value="InterPro"/>
</dbReference>
<accession>A0A2K2HBB8</accession>
<evidence type="ECO:0000313" key="2">
    <source>
        <dbReference type="EMBL" id="PNU20561.1"/>
    </source>
</evidence>
<protein>
    <submittedName>
        <fullName evidence="2">Rubrerythrin</fullName>
    </submittedName>
</protein>
<name>A0A2K2HBB8_9BACT</name>
<dbReference type="PANTHER" id="PTHR33531:SF7">
    <property type="entry name" value="HYPOTHETICAL MEMBRANE PROTEIN, CONSERVED"/>
    <property type="match status" value="1"/>
</dbReference>
<organism evidence="2 3">
    <name type="scientific">Geothermobacter hydrogeniphilus</name>
    <dbReference type="NCBI Taxonomy" id="1969733"/>
    <lineage>
        <taxon>Bacteria</taxon>
        <taxon>Pseudomonadati</taxon>
        <taxon>Thermodesulfobacteriota</taxon>
        <taxon>Desulfuromonadia</taxon>
        <taxon>Desulfuromonadales</taxon>
        <taxon>Geothermobacteraceae</taxon>
        <taxon>Geothermobacter</taxon>
    </lineage>
</organism>
<feature type="domain" description="Rubrerythrin diiron-binding" evidence="1">
    <location>
        <begin position="7"/>
        <end position="126"/>
    </location>
</feature>
<reference evidence="2 3" key="1">
    <citation type="journal article" date="2018" name="Genome Announc.">
        <title>Genome Sequence of Geothermobacter sp. HR-1 Iron Reducer from the Loihi Seamount.</title>
        <authorList>
            <person name="Smith H."/>
            <person name="Abuyen K."/>
            <person name="Tremblay J."/>
            <person name="Savalia P."/>
            <person name="Perez-Rodriguez I."/>
            <person name="Emerson D."/>
            <person name="Tully B."/>
            <person name="Amend J."/>
        </authorList>
    </citation>
    <scope>NUCLEOTIDE SEQUENCE [LARGE SCALE GENOMIC DNA]</scope>
    <source>
        <strain evidence="2 3">HR-1</strain>
    </source>
</reference>